<dbReference type="Pfam" id="PF01957">
    <property type="entry name" value="NfeD"/>
    <property type="match status" value="1"/>
</dbReference>
<evidence type="ECO:0000313" key="10">
    <source>
        <dbReference type="Proteomes" id="UP001302494"/>
    </source>
</evidence>
<feature type="transmembrane region" description="Helical" evidence="5">
    <location>
        <begin position="265"/>
        <end position="282"/>
    </location>
</feature>
<dbReference type="InterPro" id="IPR056738">
    <property type="entry name" value="NfeD1b_N"/>
</dbReference>
<evidence type="ECO:0000256" key="4">
    <source>
        <dbReference type="ARBA" id="ARBA00023136"/>
    </source>
</evidence>
<evidence type="ECO:0000256" key="3">
    <source>
        <dbReference type="ARBA" id="ARBA00022989"/>
    </source>
</evidence>
<dbReference type="AlphaFoldDB" id="A0AA96GHW4"/>
<feature type="transmembrane region" description="Helical" evidence="5">
    <location>
        <begin position="12"/>
        <end position="31"/>
    </location>
</feature>
<dbReference type="KEGG" id="nneo:PQG83_00110"/>
<feature type="domain" description="NfeD-like C-terminal" evidence="6">
    <location>
        <begin position="398"/>
        <end position="451"/>
    </location>
</feature>
<keyword evidence="3 5" id="KW-1133">Transmembrane helix</keyword>
<dbReference type="Gene3D" id="3.90.226.10">
    <property type="entry name" value="2-enoyl-CoA Hydratase, Chain A, domain 1"/>
    <property type="match status" value="1"/>
</dbReference>
<dbReference type="Pfam" id="PF25145">
    <property type="entry name" value="NfeD1b_N"/>
    <property type="match status" value="1"/>
</dbReference>
<dbReference type="PANTHER" id="PTHR33507">
    <property type="entry name" value="INNER MEMBRANE PROTEIN YBBJ"/>
    <property type="match status" value="1"/>
</dbReference>
<dbReference type="InterPro" id="IPR056739">
    <property type="entry name" value="NfeD_membrane"/>
</dbReference>
<evidence type="ECO:0000259" key="8">
    <source>
        <dbReference type="Pfam" id="PF25145"/>
    </source>
</evidence>
<dbReference type="Proteomes" id="UP001302494">
    <property type="component" value="Chromosome"/>
</dbReference>
<evidence type="ECO:0000256" key="1">
    <source>
        <dbReference type="ARBA" id="ARBA00004141"/>
    </source>
</evidence>
<feature type="transmembrane region" description="Helical" evidence="5">
    <location>
        <begin position="294"/>
        <end position="311"/>
    </location>
</feature>
<dbReference type="GO" id="GO:0005886">
    <property type="term" value="C:plasma membrane"/>
    <property type="evidence" value="ECO:0007669"/>
    <property type="project" value="TreeGrafter"/>
</dbReference>
<name>A0AA96GHW4_9BACT</name>
<organism evidence="9 10">
    <name type="scientific">Candidatus Nitrospira neomarina</name>
    <dbReference type="NCBI Taxonomy" id="3020899"/>
    <lineage>
        <taxon>Bacteria</taxon>
        <taxon>Pseudomonadati</taxon>
        <taxon>Nitrospirota</taxon>
        <taxon>Nitrospiria</taxon>
        <taxon>Nitrospirales</taxon>
        <taxon>Nitrospiraceae</taxon>
        <taxon>Nitrospira</taxon>
    </lineage>
</organism>
<dbReference type="InterPro" id="IPR012340">
    <property type="entry name" value="NA-bd_OB-fold"/>
</dbReference>
<feature type="transmembrane region" description="Helical" evidence="5">
    <location>
        <begin position="346"/>
        <end position="368"/>
    </location>
</feature>
<gene>
    <name evidence="9" type="ORF">PQG83_00110</name>
</gene>
<dbReference type="Gene3D" id="2.40.50.140">
    <property type="entry name" value="Nucleic acid-binding proteins"/>
    <property type="match status" value="1"/>
</dbReference>
<dbReference type="CDD" id="cd07021">
    <property type="entry name" value="Clp_protease_NfeD_like"/>
    <property type="match status" value="1"/>
</dbReference>
<dbReference type="RefSeq" id="WP_312745294.1">
    <property type="nucleotide sequence ID" value="NZ_CP116968.1"/>
</dbReference>
<evidence type="ECO:0000259" key="7">
    <source>
        <dbReference type="Pfam" id="PF24961"/>
    </source>
</evidence>
<protein>
    <submittedName>
        <fullName evidence="9">NfeD family protein</fullName>
    </submittedName>
</protein>
<evidence type="ECO:0000256" key="2">
    <source>
        <dbReference type="ARBA" id="ARBA00022692"/>
    </source>
</evidence>
<sequence length="462" mass="49356">MLAHIRLHHVLSMLAIYLSVFMVFGVCQAVMPKPIVFVAPIEGVIDLGLAPFVQRVLDEATAAGAKAVILEINTFGGRVDAAVLIRDALLNSKVLTIAFINKRAISAGALISLASEKIAMADGGTIGAATPVQIGLPGSPAQPVEEKTVSYMRKEFRATAEQRNRPPLVAEAMVDADVEVPDLIEKSKLLTLTTKEALQADIADFQANSLEAVLESVNLADADIRYASETWAESLVRFLTHPVVSSLLMTVGILGIMLEMRMPGFGVPGALGLISLALFFWGHGLVQLAGLEEFLLVGLGLLLVGLEIFVIPGFGIAGILGIMALMGGLGLSLIGTGATWDSMLSALGQVAFSILVAILATLILLRYFPRLPYGRRLILETNLQAQEGYESSPEADHRWLGKQGIAVSDLHPSGIARFDRERVDVVSDGTFIDAGQPLEVVRIDGNRVVVRLAPPQSEKDSK</sequence>
<feature type="transmembrane region" description="Helical" evidence="5">
    <location>
        <begin position="238"/>
        <end position="258"/>
    </location>
</feature>
<dbReference type="PANTHER" id="PTHR33507:SF3">
    <property type="entry name" value="INNER MEMBRANE PROTEIN YBBJ"/>
    <property type="match status" value="1"/>
</dbReference>
<keyword evidence="10" id="KW-1185">Reference proteome</keyword>
<reference evidence="9 10" key="1">
    <citation type="submission" date="2023-01" db="EMBL/GenBank/DDBJ databases">
        <title>Cultivation and genomic characterization of new, ubiquitous marine nitrite-oxidizing bacteria from the Nitrospirales.</title>
        <authorList>
            <person name="Mueller A.J."/>
            <person name="Daebeler A."/>
            <person name="Herbold C.W."/>
            <person name="Kirkegaard R.H."/>
            <person name="Daims H."/>
        </authorList>
    </citation>
    <scope>NUCLEOTIDE SEQUENCE [LARGE SCALE GENOMIC DNA]</scope>
    <source>
        <strain evidence="9 10">DK</strain>
    </source>
</reference>
<dbReference type="InterPro" id="IPR052165">
    <property type="entry name" value="Membrane_assoc_protease"/>
</dbReference>
<feature type="domain" description="NfeD1b N-terminal" evidence="8">
    <location>
        <begin position="36"/>
        <end position="226"/>
    </location>
</feature>
<proteinExistence type="predicted"/>
<dbReference type="EMBL" id="CP116968">
    <property type="protein sequence ID" value="WNM62181.1"/>
    <property type="molecule type" value="Genomic_DNA"/>
</dbReference>
<dbReference type="InterPro" id="IPR002810">
    <property type="entry name" value="NfeD-like_C"/>
</dbReference>
<comment type="subcellular location">
    <subcellularLocation>
        <location evidence="1">Membrane</location>
        <topology evidence="1">Multi-pass membrane protein</topology>
    </subcellularLocation>
</comment>
<evidence type="ECO:0000256" key="5">
    <source>
        <dbReference type="SAM" id="Phobius"/>
    </source>
</evidence>
<dbReference type="SUPFAM" id="SSF52096">
    <property type="entry name" value="ClpP/crotonase"/>
    <property type="match status" value="1"/>
</dbReference>
<dbReference type="Pfam" id="PF24961">
    <property type="entry name" value="NfeD_membrane"/>
    <property type="match status" value="1"/>
</dbReference>
<keyword evidence="4 5" id="KW-0472">Membrane</keyword>
<feature type="domain" description="NfeD integral membrane" evidence="7">
    <location>
        <begin position="244"/>
        <end position="364"/>
    </location>
</feature>
<accession>A0AA96GHW4</accession>
<evidence type="ECO:0000313" key="9">
    <source>
        <dbReference type="EMBL" id="WNM62181.1"/>
    </source>
</evidence>
<dbReference type="InterPro" id="IPR029045">
    <property type="entry name" value="ClpP/crotonase-like_dom_sf"/>
</dbReference>
<evidence type="ECO:0000259" key="6">
    <source>
        <dbReference type="Pfam" id="PF01957"/>
    </source>
</evidence>
<keyword evidence="2 5" id="KW-0812">Transmembrane</keyword>